<dbReference type="GO" id="GO:0006508">
    <property type="term" value="P:proteolysis"/>
    <property type="evidence" value="ECO:0007669"/>
    <property type="project" value="UniProtKB-KW"/>
</dbReference>
<dbReference type="GO" id="GO:0005886">
    <property type="term" value="C:plasma membrane"/>
    <property type="evidence" value="ECO:0007669"/>
    <property type="project" value="UniProtKB-SubCell"/>
</dbReference>
<evidence type="ECO:0000256" key="1">
    <source>
        <dbReference type="ARBA" id="ARBA00004651"/>
    </source>
</evidence>
<dbReference type="InterPro" id="IPR050083">
    <property type="entry name" value="HtpX_protease"/>
</dbReference>
<dbReference type="CDD" id="cd07336">
    <property type="entry name" value="M48B_HtpX_like"/>
    <property type="match status" value="1"/>
</dbReference>
<dbReference type="PANTHER" id="PTHR43221">
    <property type="entry name" value="PROTEASE HTPX"/>
    <property type="match status" value="1"/>
</dbReference>
<evidence type="ECO:0000256" key="13">
    <source>
        <dbReference type="SAM" id="MobiDB-lite"/>
    </source>
</evidence>
<evidence type="ECO:0000256" key="8">
    <source>
        <dbReference type="ARBA" id="ARBA00022833"/>
    </source>
</evidence>
<dbReference type="EMBL" id="BJYU01000074">
    <property type="protein sequence ID" value="GEO16769.1"/>
    <property type="molecule type" value="Genomic_DNA"/>
</dbReference>
<dbReference type="Gene3D" id="3.30.2010.10">
    <property type="entry name" value="Metalloproteases ('zincins'), catalytic domain"/>
    <property type="match status" value="1"/>
</dbReference>
<dbReference type="EC" id="3.4.24.-" evidence="12"/>
<feature type="binding site" evidence="12">
    <location>
        <position position="148"/>
    </location>
    <ligand>
        <name>Zn(2+)</name>
        <dbReference type="ChEBI" id="CHEBI:29105"/>
        <note>catalytic</note>
    </ligand>
</feature>
<feature type="binding site" evidence="12">
    <location>
        <position position="152"/>
    </location>
    <ligand>
        <name>Zn(2+)</name>
        <dbReference type="ChEBI" id="CHEBI:29105"/>
        <note>catalytic</note>
    </ligand>
</feature>
<evidence type="ECO:0000256" key="12">
    <source>
        <dbReference type="HAMAP-Rule" id="MF_00188"/>
    </source>
</evidence>
<dbReference type="NCBIfam" id="NF002363">
    <property type="entry name" value="PRK01345.1"/>
    <property type="match status" value="1"/>
</dbReference>
<feature type="transmembrane region" description="Helical" evidence="12">
    <location>
        <begin position="21"/>
        <end position="42"/>
    </location>
</feature>
<evidence type="ECO:0000256" key="3">
    <source>
        <dbReference type="ARBA" id="ARBA00022475"/>
    </source>
</evidence>
<keyword evidence="3 12" id="KW-1003">Cell membrane</keyword>
<sequence>MHPRRMVSSANAYEVETLMNTVKTAMLLAALTALFGVVGYMLGGATGMMIALGLGVVTNLFAYWNSDRLALAAHHAVEVDERTAPELVGMVRDLSHRAGLPMPRVYLINNPQPNAFATGRNPENAAVAATTGILHMLTYDELAGVMAHELAHIKNRDTLIMTVSATIAGAITTLAQFGFLFGGRGDDRPSPVAMLLTAIVAPLAAMIIQMAISRSREYDADRMGAEICGQPMALASALAKIAGGVAHIPNGDAERHPATASLFIINPLSGHGMDNLFSTHPATENRIAALQSLAQQMGAPARSGFASRPASGSPWGTAPRRGPWG</sequence>
<evidence type="ECO:0000256" key="11">
    <source>
        <dbReference type="ARBA" id="ARBA00023136"/>
    </source>
</evidence>
<dbReference type="GO" id="GO:0004222">
    <property type="term" value="F:metalloendopeptidase activity"/>
    <property type="evidence" value="ECO:0007669"/>
    <property type="project" value="UniProtKB-UniRule"/>
</dbReference>
<comment type="cofactor">
    <cofactor evidence="12">
        <name>Zn(2+)</name>
        <dbReference type="ChEBI" id="CHEBI:29105"/>
    </cofactor>
    <text evidence="12">Binds 1 zinc ion per subunit.</text>
</comment>
<feature type="transmembrane region" description="Helical" evidence="12">
    <location>
        <begin position="48"/>
        <end position="64"/>
    </location>
</feature>
<evidence type="ECO:0000256" key="5">
    <source>
        <dbReference type="ARBA" id="ARBA00022692"/>
    </source>
</evidence>
<keyword evidence="7 12" id="KW-0378">Hydrolase</keyword>
<evidence type="ECO:0000256" key="7">
    <source>
        <dbReference type="ARBA" id="ARBA00022801"/>
    </source>
</evidence>
<dbReference type="HAMAP" id="MF_00188">
    <property type="entry name" value="Pept_M48_protease_HtpX"/>
    <property type="match status" value="1"/>
</dbReference>
<feature type="transmembrane region" description="Helical" evidence="12">
    <location>
        <begin position="159"/>
        <end position="180"/>
    </location>
</feature>
<evidence type="ECO:0000313" key="16">
    <source>
        <dbReference type="Proteomes" id="UP000321085"/>
    </source>
</evidence>
<name>A0A512BXT7_9HYPH</name>
<dbReference type="Proteomes" id="UP000321085">
    <property type="component" value="Unassembled WGS sequence"/>
</dbReference>
<dbReference type="AlphaFoldDB" id="A0A512BXT7"/>
<keyword evidence="11 12" id="KW-0472">Membrane</keyword>
<evidence type="ECO:0000256" key="10">
    <source>
        <dbReference type="ARBA" id="ARBA00023049"/>
    </source>
</evidence>
<evidence type="ECO:0000313" key="15">
    <source>
        <dbReference type="EMBL" id="GEO16769.1"/>
    </source>
</evidence>
<reference evidence="15 16" key="1">
    <citation type="submission" date="2019-07" db="EMBL/GenBank/DDBJ databases">
        <title>Whole genome shotgun sequence of Microvirga aerophila NBRC 106136.</title>
        <authorList>
            <person name="Hosoyama A."/>
            <person name="Uohara A."/>
            <person name="Ohji S."/>
            <person name="Ichikawa N."/>
        </authorList>
    </citation>
    <scope>NUCLEOTIDE SEQUENCE [LARGE SCALE GENOMIC DNA]</scope>
    <source>
        <strain evidence="15 16">NBRC 106136</strain>
    </source>
</reference>
<keyword evidence="5 12" id="KW-0812">Transmembrane</keyword>
<comment type="caution">
    <text evidence="15">The sequence shown here is derived from an EMBL/GenBank/DDBJ whole genome shotgun (WGS) entry which is preliminary data.</text>
</comment>
<dbReference type="InterPro" id="IPR022919">
    <property type="entry name" value="Pept_M48_protease_HtpX"/>
</dbReference>
<evidence type="ECO:0000256" key="9">
    <source>
        <dbReference type="ARBA" id="ARBA00022989"/>
    </source>
</evidence>
<feature type="active site" evidence="12">
    <location>
        <position position="149"/>
    </location>
</feature>
<protein>
    <recommendedName>
        <fullName evidence="12">Protease HtpX homolog</fullName>
        <ecNumber evidence="12">3.4.24.-</ecNumber>
    </recommendedName>
</protein>
<dbReference type="PANTHER" id="PTHR43221:SF1">
    <property type="entry name" value="PROTEASE HTPX"/>
    <property type="match status" value="1"/>
</dbReference>
<dbReference type="NCBIfam" id="NF002826">
    <property type="entry name" value="PRK03001.1"/>
    <property type="match status" value="1"/>
</dbReference>
<proteinExistence type="inferred from homology"/>
<evidence type="ECO:0000256" key="6">
    <source>
        <dbReference type="ARBA" id="ARBA00022723"/>
    </source>
</evidence>
<dbReference type="InterPro" id="IPR001915">
    <property type="entry name" value="Peptidase_M48"/>
</dbReference>
<keyword evidence="16" id="KW-1185">Reference proteome</keyword>
<evidence type="ECO:0000256" key="2">
    <source>
        <dbReference type="ARBA" id="ARBA00009779"/>
    </source>
</evidence>
<dbReference type="GO" id="GO:0008270">
    <property type="term" value="F:zinc ion binding"/>
    <property type="evidence" value="ECO:0007669"/>
    <property type="project" value="UniProtKB-UniRule"/>
</dbReference>
<keyword evidence="4 12" id="KW-0645">Protease</keyword>
<feature type="transmembrane region" description="Helical" evidence="12">
    <location>
        <begin position="192"/>
        <end position="212"/>
    </location>
</feature>
<evidence type="ECO:0000259" key="14">
    <source>
        <dbReference type="Pfam" id="PF01435"/>
    </source>
</evidence>
<comment type="subcellular location">
    <subcellularLocation>
        <location evidence="1 12">Cell membrane</location>
        <topology evidence="1 12">Multi-pass membrane protein</topology>
    </subcellularLocation>
</comment>
<keyword evidence="10 12" id="KW-0482">Metalloprotease</keyword>
<feature type="binding site" evidence="12">
    <location>
        <position position="217"/>
    </location>
    <ligand>
        <name>Zn(2+)</name>
        <dbReference type="ChEBI" id="CHEBI:29105"/>
        <note>catalytic</note>
    </ligand>
</feature>
<keyword evidence="8 12" id="KW-0862">Zinc</keyword>
<accession>A0A512BXT7</accession>
<comment type="similarity">
    <text evidence="2 12">Belongs to the peptidase M48B family.</text>
</comment>
<feature type="region of interest" description="Disordered" evidence="13">
    <location>
        <begin position="300"/>
        <end position="325"/>
    </location>
</feature>
<gene>
    <name evidence="15" type="primary">htpx</name>
    <name evidence="12" type="synonym">htpX</name>
    <name evidence="15" type="ORF">MAE02_44650</name>
</gene>
<feature type="domain" description="Peptidase M48" evidence="14">
    <location>
        <begin position="83"/>
        <end position="293"/>
    </location>
</feature>
<evidence type="ECO:0000256" key="4">
    <source>
        <dbReference type="ARBA" id="ARBA00022670"/>
    </source>
</evidence>
<keyword evidence="6 12" id="KW-0479">Metal-binding</keyword>
<keyword evidence="9 12" id="KW-1133">Transmembrane helix</keyword>
<dbReference type="Pfam" id="PF01435">
    <property type="entry name" value="Peptidase_M48"/>
    <property type="match status" value="1"/>
</dbReference>
<organism evidence="15 16">
    <name type="scientific">Microvirga aerophila</name>
    <dbReference type="NCBI Taxonomy" id="670291"/>
    <lineage>
        <taxon>Bacteria</taxon>
        <taxon>Pseudomonadati</taxon>
        <taxon>Pseudomonadota</taxon>
        <taxon>Alphaproteobacteria</taxon>
        <taxon>Hyphomicrobiales</taxon>
        <taxon>Methylobacteriaceae</taxon>
        <taxon>Microvirga</taxon>
    </lineage>
</organism>